<dbReference type="PANTHER" id="PTHR15180">
    <property type="entry name" value="GENERAL TRANSCRIPTION FACTOR 3C POLYPEPTIDE 1"/>
    <property type="match status" value="1"/>
</dbReference>
<dbReference type="CDD" id="cd15489">
    <property type="entry name" value="PHD_SF"/>
    <property type="match status" value="1"/>
</dbReference>
<comment type="subcellular location">
    <subcellularLocation>
        <location evidence="1">Nucleus</location>
    </subcellularLocation>
</comment>
<feature type="compositionally biased region" description="Basic and acidic residues" evidence="6">
    <location>
        <begin position="471"/>
        <end position="490"/>
    </location>
</feature>
<dbReference type="SUPFAM" id="SSF57903">
    <property type="entry name" value="FYVE/PHD zinc finger"/>
    <property type="match status" value="1"/>
</dbReference>
<keyword evidence="10" id="KW-1185">Reference proteome</keyword>
<feature type="region of interest" description="Disordered" evidence="6">
    <location>
        <begin position="36"/>
        <end position="56"/>
    </location>
</feature>
<accession>A0ABQ8FF39</accession>
<dbReference type="Proteomes" id="UP001648503">
    <property type="component" value="Unassembled WGS sequence"/>
</dbReference>
<dbReference type="Pfam" id="PF04182">
    <property type="entry name" value="B-block_TFIIIC"/>
    <property type="match status" value="1"/>
</dbReference>
<evidence type="ECO:0000313" key="9">
    <source>
        <dbReference type="EMBL" id="KAH6597244.1"/>
    </source>
</evidence>
<evidence type="ECO:0000259" key="7">
    <source>
        <dbReference type="Pfam" id="PF04182"/>
    </source>
</evidence>
<evidence type="ECO:0000313" key="10">
    <source>
        <dbReference type="Proteomes" id="UP001648503"/>
    </source>
</evidence>
<evidence type="ECO:0000256" key="4">
    <source>
        <dbReference type="ARBA" id="ARBA00023163"/>
    </source>
</evidence>
<dbReference type="PANTHER" id="PTHR15180:SF1">
    <property type="entry name" value="GENERAL TRANSCRIPTION FACTOR 3C POLYPEPTIDE 1"/>
    <property type="match status" value="1"/>
</dbReference>
<feature type="region of interest" description="Disordered" evidence="6">
    <location>
        <begin position="1660"/>
        <end position="1682"/>
    </location>
</feature>
<dbReference type="InterPro" id="IPR011011">
    <property type="entry name" value="Znf_FYVE_PHD"/>
</dbReference>
<keyword evidence="5" id="KW-0539">Nucleus</keyword>
<evidence type="ECO:0000256" key="6">
    <source>
        <dbReference type="SAM" id="MobiDB-lite"/>
    </source>
</evidence>
<proteinExistence type="predicted"/>
<dbReference type="Pfam" id="PF20222">
    <property type="entry name" value="DUF6581"/>
    <property type="match status" value="1"/>
</dbReference>
<dbReference type="InterPro" id="IPR013083">
    <property type="entry name" value="Znf_RING/FYVE/PHD"/>
</dbReference>
<dbReference type="InterPro" id="IPR046488">
    <property type="entry name" value="Sfc3/Tfc3_C"/>
</dbReference>
<evidence type="ECO:0000256" key="3">
    <source>
        <dbReference type="ARBA" id="ARBA00023125"/>
    </source>
</evidence>
<feature type="region of interest" description="Disordered" evidence="6">
    <location>
        <begin position="470"/>
        <end position="563"/>
    </location>
</feature>
<dbReference type="InterPro" id="IPR044210">
    <property type="entry name" value="Tfc3-like"/>
</dbReference>
<feature type="domain" description="B-block binding subunit of TFIIIC" evidence="7">
    <location>
        <begin position="153"/>
        <end position="216"/>
    </location>
</feature>
<feature type="compositionally biased region" description="Polar residues" evidence="6">
    <location>
        <begin position="41"/>
        <end position="56"/>
    </location>
</feature>
<name>A0ABQ8FF39_9FUNG</name>
<organism evidence="9 10">
    <name type="scientific">Batrachochytrium salamandrivorans</name>
    <dbReference type="NCBI Taxonomy" id="1357716"/>
    <lineage>
        <taxon>Eukaryota</taxon>
        <taxon>Fungi</taxon>
        <taxon>Fungi incertae sedis</taxon>
        <taxon>Chytridiomycota</taxon>
        <taxon>Chytridiomycota incertae sedis</taxon>
        <taxon>Chytridiomycetes</taxon>
        <taxon>Rhizophydiales</taxon>
        <taxon>Rhizophydiales incertae sedis</taxon>
        <taxon>Batrachochytrium</taxon>
    </lineage>
</organism>
<evidence type="ECO:0000256" key="2">
    <source>
        <dbReference type="ARBA" id="ARBA00022553"/>
    </source>
</evidence>
<feature type="compositionally biased region" description="Low complexity" evidence="6">
    <location>
        <begin position="522"/>
        <end position="533"/>
    </location>
</feature>
<gene>
    <name evidence="9" type="ORF">BASA50_004596</name>
</gene>
<feature type="domain" description="Transcription factor tau subunit sfc3/Tfc3 C-terminal" evidence="8">
    <location>
        <begin position="1749"/>
        <end position="2094"/>
    </location>
</feature>
<evidence type="ECO:0000256" key="5">
    <source>
        <dbReference type="ARBA" id="ARBA00023242"/>
    </source>
</evidence>
<dbReference type="EMBL" id="JAFCIX010000152">
    <property type="protein sequence ID" value="KAH6597244.1"/>
    <property type="molecule type" value="Genomic_DNA"/>
</dbReference>
<dbReference type="InterPro" id="IPR007309">
    <property type="entry name" value="TFIIIC_Bblock-bd"/>
</dbReference>
<feature type="region of interest" description="Disordered" evidence="6">
    <location>
        <begin position="637"/>
        <end position="662"/>
    </location>
</feature>
<keyword evidence="3" id="KW-0238">DNA-binding</keyword>
<evidence type="ECO:0000256" key="1">
    <source>
        <dbReference type="ARBA" id="ARBA00004123"/>
    </source>
</evidence>
<feature type="compositionally biased region" description="Polar residues" evidence="6">
    <location>
        <begin position="1246"/>
        <end position="1271"/>
    </location>
</feature>
<evidence type="ECO:0000259" key="8">
    <source>
        <dbReference type="Pfam" id="PF20222"/>
    </source>
</evidence>
<keyword evidence="4" id="KW-0804">Transcription</keyword>
<sequence length="2445" mass="272966">MDAALMACVEEVSFEGTQGCSLSHLWTLLERRIQKQHGDSTENTPKADTSSLLRSNPATCHTSHQGMLIDATMRQFLWRQMLLVRDFSFYHGKPPNHKDDINMVDRDVLSKIPLDGIKKEFPSDIFIVTSLKELQKIFKIHQSKVPITDNVLEVLCVIVKAREKGISQASISWSLGKDPRSTFYTIKVLKSAGLILNYPVLHAGQRTQNCVHIRFRSECAGYFNYLKSLDHMAQIGNSSEPTSILLDEQVDSNEQQAFVIDREATRESMSALIMSTSNHVMAIEDIYLALKFENTLVARKSFFRFLGYFCSEGYADRVDVYPATDGRRKGIIKCIRGLRPYISANKTRSFHSIAGADASSSKGSSMPYIPPSDVSMAAISGQMIKSGMPSKYRLLSNMPATTQIFDIIEESGSKGMLVTQISHEFGGLYSRMVSRIITCLSTTKVNGSPLLTIVSESWKKEHRHRMFSTRLIRDDGNSGDRTKDATDMHHTPSVAPPYTLVQTTPSAISSRQRSNHLASMKLPHSSPTSSLHSPRGHSPSPMHIDTEEGGSPHEFDPTLNPSSVHQDISIEIPQVDDSIPNPLSPLALDSEAIATARIVKDIGEPLPTVGFKRRLVSMDDNDDDAAPAVPAILPSRRLRSQQSTEISDIDPHENTYPTTPKSTKVLISSDNSSITPAAQRGVPETLILSSKSPVVVVEIPAMPKFIRRTPTLNTKSPVDIAVDQISGGSNVSDEPVHIDSNHLNKDMASPTDTANECQSLSNNILHTPPSVHLPLPERATKGISAPDTPSTDSLCDKCKLPVVSDNVRNKIKLCCEKCKKWFHGECRKPRVVKYYPKKWFCSKACRLYVAPDRKQRTLFDFPFKSTPNLVLLQPSPLAKTGAQTVEDVALSSTEDVDLSLVGAPLSKTGAQTVEDVSLSSTEDVLLSSTENVDISLVGAPPAPQIESNASLAKPIHTSEAIAPSPCRTNLPVSNINSTTHVVRSKLILDYLDQHNILVVDTRSGVTLAKFDFEKSNQDSRRRFNDKGIMDRRTIMRVAALLQEEGLLRAYSFSSSSLTGRLQLKTLLIHKSLTSESEIVVDYLKSLKSDMMLRPQGHIKRAERSDSIHVERLKRVDELEHSNLPDNVDFSDGSKDDHGLSLDSTGDIYIGDEYSGFEDMLQPRSLDSYSTPVYSGTYDFGESAITNTNNINLESDTDAYRDYRGEASGSGSATNLQVYSVLEPCNVPSHTPFSSAQYTTIQSSYPSSQGLKSIRSSSSQELDNAATTSATENDTDGDQDKSVNTTQRADPGRQAMLKYGYLDAKFVRARVFYEWLFTITVIRPVAGDEDSSNTTNGPSFPSMVRTNRIMASIRLFDELPLDIFVKCLGLYIDLPIADEVMKHPDYSTLTVGSLVPPFRNMVFGYRMRNGFIRVLSQLCLLKLIRVCDSKGEVDDATEKLWLEKMVHIPAFFRIERRVDLLDYFHEPPQLIRRMDIRTMMDVNSFWLRLENRCMAHAANLIGSTRKHANQKRDGKWTKYASDSSKDLLVDNTYTLLDDVHNQAYLNSPGAGVPLKEYASLFTARNWRIGLKFTSSQEKTLKSNVDYAAGTTPLHNDFVCRSLADETGLTITRVKYFFKQVEDKFHSKEKSLKIRAKYVNQEKAKLFSLNVRKTWRSIHTSGHEEKRADVYSSDHDTDSSMRKTHVGDQRARLLEFPSASRTASNSARTKTRIASKAALLHRTGILDPSETPFPDSINQQNASPFRPPTQRFRRIWSQEEDDIILLGYTIMLHRFGGPRISWVPVAKLLEASKIYDACRRRLGILLQSSLTIDRIYTLRQQWPSIYARGLAEGAFDSQPETKAVDFDLSVMVSYFQAEVVATTSNICDEYPNSTVDLPADYATLMRMYTLDTVKPSVSREFSVPMEEGIELCSSIRMKLAVLYGSPITIGGSSNRVADFPRSAYLENMDDENSMIQYVEHNKLRTIIKSILLTPLSMYDPSQAFLLLTCYSSDRLTTASSSLRKDGSITHAVGATDRRLPGRQYSLTDRFLTSITGPLPARIIPNALEVQQRLIRKLSKGPTVLDTNYDGATIAAVLTRLVSGSIRVDAEVDWDLSKEAEDQSVFIRLSSTVSAETNPLTRYPPSAKRGVIETEAISEDDMVDTVLESGMIKRPHIETDPSTQNEILTPPSAFPRGPQLVDVDMNRVFEGISGARSDVSLPHIKRIFHSIYSSGIIGSTFLKLHDEFMDDLSETALSICIDILISTAIEPHIFMISKVGYKAFHYVAFPFVHHWCIEIMSNSMSHSMDEQAVTSPSAKTCESMEIDQDLHPQLAYSPQLYSPTRLWITVDGKHLDAVWVACMESAIGVIVHKPGIYESRIQRFFSNSLSPVELHEVLNELVLRGACTREHYSFRTPLANLFDGLFDPPLQFNEPALKPRDATYQGSDRVTAYFPTMVWFEKTTMARL</sequence>
<comment type="caution">
    <text evidence="9">The sequence shown here is derived from an EMBL/GenBank/DDBJ whole genome shotgun (WGS) entry which is preliminary data.</text>
</comment>
<feature type="region of interest" description="Disordered" evidence="6">
    <location>
        <begin position="1246"/>
        <end position="1288"/>
    </location>
</feature>
<protein>
    <recommendedName>
        <fullName evidence="11">PHD-type domain-containing protein</fullName>
    </recommendedName>
</protein>
<dbReference type="Gene3D" id="3.30.40.10">
    <property type="entry name" value="Zinc/RING finger domain, C3HC4 (zinc finger)"/>
    <property type="match status" value="1"/>
</dbReference>
<feature type="compositionally biased region" description="Polar residues" evidence="6">
    <location>
        <begin position="500"/>
        <end position="517"/>
    </location>
</feature>
<evidence type="ECO:0008006" key="11">
    <source>
        <dbReference type="Google" id="ProtNLM"/>
    </source>
</evidence>
<keyword evidence="2" id="KW-0597">Phosphoprotein</keyword>
<reference evidence="9 10" key="1">
    <citation type="submission" date="2021-02" db="EMBL/GenBank/DDBJ databases">
        <title>Variation within the Batrachochytrium salamandrivorans European outbreak.</title>
        <authorList>
            <person name="Kelly M."/>
            <person name="Pasmans F."/>
            <person name="Shea T.P."/>
            <person name="Munoz J.F."/>
            <person name="Carranza S."/>
            <person name="Cuomo C.A."/>
            <person name="Martel A."/>
        </authorList>
    </citation>
    <scope>NUCLEOTIDE SEQUENCE [LARGE SCALE GENOMIC DNA]</scope>
    <source>
        <strain evidence="9 10">AMFP18/2</strain>
    </source>
</reference>
<feature type="compositionally biased region" description="Basic and acidic residues" evidence="6">
    <location>
        <begin position="544"/>
        <end position="556"/>
    </location>
</feature>